<comment type="caution">
    <text evidence="1">The sequence shown here is derived from an EMBL/GenBank/DDBJ whole genome shotgun (WGS) entry which is preliminary data.</text>
</comment>
<accession>T2S9R9</accession>
<gene>
    <name evidence="1" type="ORF">HPSA50_1693</name>
</gene>
<name>T2S9R9_HELPX</name>
<dbReference type="PATRIC" id="fig|1352357.3.peg.1657"/>
<dbReference type="AlphaFoldDB" id="T2S9R9"/>
<proteinExistence type="predicted"/>
<evidence type="ECO:0000313" key="1">
    <source>
        <dbReference type="EMBL" id="EQD89367.1"/>
    </source>
</evidence>
<dbReference type="EMBL" id="AVNI01000002">
    <property type="protein sequence ID" value="EQD89367.1"/>
    <property type="molecule type" value="Genomic_DNA"/>
</dbReference>
<evidence type="ECO:0000313" key="2">
    <source>
        <dbReference type="Proteomes" id="UP000015816"/>
    </source>
</evidence>
<organism evidence="1 2">
    <name type="scientific">Helicobacter pylori SouthAfrica50</name>
    <dbReference type="NCBI Taxonomy" id="1352357"/>
    <lineage>
        <taxon>Bacteria</taxon>
        <taxon>Pseudomonadati</taxon>
        <taxon>Campylobacterota</taxon>
        <taxon>Epsilonproteobacteria</taxon>
        <taxon>Campylobacterales</taxon>
        <taxon>Helicobacteraceae</taxon>
        <taxon>Helicobacter</taxon>
    </lineage>
</organism>
<protein>
    <submittedName>
        <fullName evidence="1">Uncharacterized protein</fullName>
    </submittedName>
</protein>
<sequence>MVRTLRKIKTCKEHKMGSYYGSFIVVVKHYPTLIHKLQ</sequence>
<dbReference type="Proteomes" id="UP000015816">
    <property type="component" value="Unassembled WGS sequence"/>
</dbReference>
<reference evidence="1 2" key="1">
    <citation type="journal article" date="2013" name="Genome Announc.">
        <title>Genome Sequences of Three hpAfrica2 Strains of Helicobacter pylori.</title>
        <authorList>
            <person name="Duncan S.S."/>
            <person name="Bertoli M.T."/>
            <person name="Kersulyte D."/>
            <person name="Valk P.L."/>
            <person name="Tamma S."/>
            <person name="Segal I."/>
            <person name="McClain M.S."/>
            <person name="Cover T.L."/>
            <person name="Berg D.E."/>
        </authorList>
    </citation>
    <scope>NUCLEOTIDE SEQUENCE [LARGE SCALE GENOMIC DNA]</scope>
    <source>
        <strain evidence="1 2">SouthAfrica50</strain>
    </source>
</reference>